<dbReference type="RefSeq" id="WP_264068453.1">
    <property type="nucleotide sequence ID" value="NZ_JACKTY010000029.1"/>
</dbReference>
<feature type="signal peptide" evidence="1">
    <location>
        <begin position="1"/>
        <end position="27"/>
    </location>
</feature>
<organism evidence="2 3">
    <name type="scientific">Mycolicibacterium komossense</name>
    <dbReference type="NCBI Taxonomy" id="1779"/>
    <lineage>
        <taxon>Bacteria</taxon>
        <taxon>Bacillati</taxon>
        <taxon>Actinomycetota</taxon>
        <taxon>Actinomycetes</taxon>
        <taxon>Mycobacteriales</taxon>
        <taxon>Mycobacteriaceae</taxon>
        <taxon>Mycolicibacterium</taxon>
    </lineage>
</organism>
<accession>A0ABT3CDG2</accession>
<sequence length="152" mass="15754">MSFTVRIAGVFASALALLASAGGLSSAAGDPLIGKTYAEASSAVASWNGTPKISTVVGSRLATDDCLVSSWQKSSALDSAGNRQRYIFLINLNCNDLLASAGSPGNSITSPVGQHQNELLKSAEWCSEPEQAEYAPCAPFCARNEGMCTANF</sequence>
<evidence type="ECO:0000313" key="3">
    <source>
        <dbReference type="Proteomes" id="UP001526201"/>
    </source>
</evidence>
<gene>
    <name evidence="2" type="ORF">H7J73_15950</name>
</gene>
<evidence type="ECO:0000313" key="2">
    <source>
        <dbReference type="EMBL" id="MCV7227525.1"/>
    </source>
</evidence>
<keyword evidence="3" id="KW-1185">Reference proteome</keyword>
<comment type="caution">
    <text evidence="2">The sequence shown here is derived from an EMBL/GenBank/DDBJ whole genome shotgun (WGS) entry which is preliminary data.</text>
</comment>
<feature type="chain" id="PRO_5045092345" evidence="1">
    <location>
        <begin position="28"/>
        <end position="152"/>
    </location>
</feature>
<reference evidence="2 3" key="1">
    <citation type="journal article" date="2022" name="BMC Genomics">
        <title>Comparative genome analysis of mycobacteria focusing on tRNA and non-coding RNA.</title>
        <authorList>
            <person name="Behra P.R.K."/>
            <person name="Pettersson B.M.F."/>
            <person name="Ramesh M."/>
            <person name="Das S."/>
            <person name="Dasgupta S."/>
            <person name="Kirsebom L.A."/>
        </authorList>
    </citation>
    <scope>NUCLEOTIDE SEQUENCE [LARGE SCALE GENOMIC DNA]</scope>
    <source>
        <strain evidence="2 3">DSM 44078</strain>
    </source>
</reference>
<proteinExistence type="predicted"/>
<name>A0ABT3CDG2_9MYCO</name>
<protein>
    <submittedName>
        <fullName evidence="2">Uncharacterized protein</fullName>
    </submittedName>
</protein>
<keyword evidence="1" id="KW-0732">Signal</keyword>
<dbReference type="Proteomes" id="UP001526201">
    <property type="component" value="Unassembled WGS sequence"/>
</dbReference>
<dbReference type="EMBL" id="JACKTY010000029">
    <property type="protein sequence ID" value="MCV7227525.1"/>
    <property type="molecule type" value="Genomic_DNA"/>
</dbReference>
<evidence type="ECO:0000256" key="1">
    <source>
        <dbReference type="SAM" id="SignalP"/>
    </source>
</evidence>